<dbReference type="EMBL" id="FOJI01000003">
    <property type="protein sequence ID" value="SEW03285.1"/>
    <property type="molecule type" value="Genomic_DNA"/>
</dbReference>
<dbReference type="PANTHER" id="PTHR36833">
    <property type="entry name" value="SLR0610 PROTEIN-RELATED"/>
    <property type="match status" value="1"/>
</dbReference>
<dbReference type="AlphaFoldDB" id="A0A1I0NPE6"/>
<accession>A0A1I0NPE6</accession>
<organism evidence="2 3">
    <name type="scientific">[Clostridium] fimetarium</name>
    <dbReference type="NCBI Taxonomy" id="99656"/>
    <lineage>
        <taxon>Bacteria</taxon>
        <taxon>Bacillati</taxon>
        <taxon>Bacillota</taxon>
        <taxon>Clostridia</taxon>
        <taxon>Lachnospirales</taxon>
        <taxon>Lachnospiraceae</taxon>
    </lineage>
</organism>
<keyword evidence="1" id="KW-0472">Membrane</keyword>
<evidence type="ECO:0000313" key="2">
    <source>
        <dbReference type="EMBL" id="SEW03285.1"/>
    </source>
</evidence>
<dbReference type="Proteomes" id="UP000199701">
    <property type="component" value="Unassembled WGS sequence"/>
</dbReference>
<protein>
    <submittedName>
        <fullName evidence="2">ABC-2 type transport system permease protein</fullName>
    </submittedName>
</protein>
<keyword evidence="3" id="KW-1185">Reference proteome</keyword>
<dbReference type="STRING" id="99656.SAMN05421659_103270"/>
<keyword evidence="1" id="KW-1133">Transmembrane helix</keyword>
<feature type="transmembrane region" description="Helical" evidence="1">
    <location>
        <begin position="143"/>
        <end position="165"/>
    </location>
</feature>
<dbReference type="InterPro" id="IPR010390">
    <property type="entry name" value="ABC-2_transporter-like"/>
</dbReference>
<reference evidence="2 3" key="1">
    <citation type="submission" date="2016-10" db="EMBL/GenBank/DDBJ databases">
        <authorList>
            <person name="de Groot N.N."/>
        </authorList>
    </citation>
    <scope>NUCLEOTIDE SEQUENCE [LARGE SCALE GENOMIC DNA]</scope>
    <source>
        <strain evidence="2 3">DSM 9179</strain>
    </source>
</reference>
<proteinExistence type="predicted"/>
<feature type="transmembrane region" description="Helical" evidence="1">
    <location>
        <begin position="236"/>
        <end position="257"/>
    </location>
</feature>
<gene>
    <name evidence="2" type="ORF">SAMN05421659_103270</name>
</gene>
<name>A0A1I0NPE6_9FIRM</name>
<dbReference type="RefSeq" id="WP_170841313.1">
    <property type="nucleotide sequence ID" value="NZ_FOJI01000003.1"/>
</dbReference>
<evidence type="ECO:0000256" key="1">
    <source>
        <dbReference type="SAM" id="Phobius"/>
    </source>
</evidence>
<keyword evidence="1" id="KW-0812">Transmembrane</keyword>
<dbReference type="PANTHER" id="PTHR36833:SF1">
    <property type="entry name" value="INTEGRAL MEMBRANE TRANSPORT PROTEIN"/>
    <property type="match status" value="1"/>
</dbReference>
<evidence type="ECO:0000313" key="3">
    <source>
        <dbReference type="Proteomes" id="UP000199701"/>
    </source>
</evidence>
<feature type="transmembrane region" description="Helical" evidence="1">
    <location>
        <begin position="32"/>
        <end position="54"/>
    </location>
</feature>
<sequence length="269" mass="31200">MDMLKSCKRYMNLYKIFLVQYMKTQMQSKVDFTVGFFSFFLNQMLGIVFLYLIFEQIPDLNGWSFYQLVFIYGYAQIPRGIDHFFTNNLWIFTRKTVKEGLFDRYLLRPVNPLFQILIEQCCPDGIGEFLVGMVLVIYATAHLGIAITIGSVIWFTISIIFGALIYLSLKLLLATNAFFFMDAYQILYLGYNLSDFVKYPLGIYNKPIRFTLSYIIPFGFTAFIPASFFLGTSTLYSTIILEIIVAVIFFGIAYRYFCYGCNKYESAGN</sequence>
<dbReference type="Pfam" id="PF06182">
    <property type="entry name" value="ABC2_membrane_6"/>
    <property type="match status" value="1"/>
</dbReference>
<feature type="transmembrane region" description="Helical" evidence="1">
    <location>
        <begin position="212"/>
        <end position="230"/>
    </location>
</feature>